<keyword evidence="9" id="KW-0408">Iron</keyword>
<name>A0A8T0TPL4_PANVG</name>
<keyword evidence="7" id="KW-1133">Transmembrane helix</keyword>
<keyword evidence="11" id="KW-0472">Membrane</keyword>
<evidence type="ECO:0000256" key="9">
    <source>
        <dbReference type="ARBA" id="ARBA00023004"/>
    </source>
</evidence>
<evidence type="ECO:0000256" key="10">
    <source>
        <dbReference type="ARBA" id="ARBA00023033"/>
    </source>
</evidence>
<evidence type="ECO:0000256" key="4">
    <source>
        <dbReference type="ARBA" id="ARBA00022617"/>
    </source>
</evidence>
<proteinExistence type="inferred from homology"/>
<dbReference type="Gene3D" id="1.10.630.10">
    <property type="entry name" value="Cytochrome P450"/>
    <property type="match status" value="1"/>
</dbReference>
<comment type="subcellular location">
    <subcellularLocation>
        <location evidence="2">Membrane</location>
        <topology evidence="2">Single-pass membrane protein</topology>
    </subcellularLocation>
</comment>
<evidence type="ECO:0000256" key="1">
    <source>
        <dbReference type="ARBA" id="ARBA00001971"/>
    </source>
</evidence>
<organism evidence="12 13">
    <name type="scientific">Panicum virgatum</name>
    <name type="common">Blackwell switchgrass</name>
    <dbReference type="NCBI Taxonomy" id="38727"/>
    <lineage>
        <taxon>Eukaryota</taxon>
        <taxon>Viridiplantae</taxon>
        <taxon>Streptophyta</taxon>
        <taxon>Embryophyta</taxon>
        <taxon>Tracheophyta</taxon>
        <taxon>Spermatophyta</taxon>
        <taxon>Magnoliopsida</taxon>
        <taxon>Liliopsida</taxon>
        <taxon>Poales</taxon>
        <taxon>Poaceae</taxon>
        <taxon>PACMAD clade</taxon>
        <taxon>Panicoideae</taxon>
        <taxon>Panicodae</taxon>
        <taxon>Paniceae</taxon>
        <taxon>Panicinae</taxon>
        <taxon>Panicum</taxon>
        <taxon>Panicum sect. Hiantes</taxon>
    </lineage>
</organism>
<evidence type="ECO:0000256" key="8">
    <source>
        <dbReference type="ARBA" id="ARBA00023002"/>
    </source>
</evidence>
<evidence type="ECO:0000313" key="12">
    <source>
        <dbReference type="EMBL" id="KAG2610973.1"/>
    </source>
</evidence>
<dbReference type="PRINTS" id="PR00463">
    <property type="entry name" value="EP450I"/>
</dbReference>
<dbReference type="InterPro" id="IPR036396">
    <property type="entry name" value="Cyt_P450_sf"/>
</dbReference>
<protein>
    <submittedName>
        <fullName evidence="12">Uncharacterized protein</fullName>
    </submittedName>
</protein>
<keyword evidence="13" id="KW-1185">Reference proteome</keyword>
<evidence type="ECO:0000256" key="11">
    <source>
        <dbReference type="ARBA" id="ARBA00023136"/>
    </source>
</evidence>
<dbReference type="PRINTS" id="PR00385">
    <property type="entry name" value="P450"/>
</dbReference>
<evidence type="ECO:0000256" key="7">
    <source>
        <dbReference type="ARBA" id="ARBA00022989"/>
    </source>
</evidence>
<keyword evidence="4" id="KW-0349">Heme</keyword>
<dbReference type="EMBL" id="CM029043">
    <property type="protein sequence ID" value="KAG2610973.1"/>
    <property type="molecule type" value="Genomic_DNA"/>
</dbReference>
<dbReference type="InterPro" id="IPR001128">
    <property type="entry name" value="Cyt_P450"/>
</dbReference>
<dbReference type="InterPro" id="IPR052306">
    <property type="entry name" value="CYP450_71D"/>
</dbReference>
<evidence type="ECO:0000256" key="6">
    <source>
        <dbReference type="ARBA" id="ARBA00022723"/>
    </source>
</evidence>
<dbReference type="AlphaFoldDB" id="A0A8T0TPL4"/>
<dbReference type="GO" id="GO:0016705">
    <property type="term" value="F:oxidoreductase activity, acting on paired donors, with incorporation or reduction of molecular oxygen"/>
    <property type="evidence" value="ECO:0007669"/>
    <property type="project" value="InterPro"/>
</dbReference>
<dbReference type="InterPro" id="IPR002401">
    <property type="entry name" value="Cyt_P450_E_grp-I"/>
</dbReference>
<evidence type="ECO:0000256" key="3">
    <source>
        <dbReference type="ARBA" id="ARBA00010617"/>
    </source>
</evidence>
<comment type="similarity">
    <text evidence="3">Belongs to the cytochrome P450 family.</text>
</comment>
<accession>A0A8T0TPL4</accession>
<evidence type="ECO:0000256" key="5">
    <source>
        <dbReference type="ARBA" id="ARBA00022692"/>
    </source>
</evidence>
<keyword evidence="5" id="KW-0812">Transmembrane</keyword>
<evidence type="ECO:0000313" key="13">
    <source>
        <dbReference type="Proteomes" id="UP000823388"/>
    </source>
</evidence>
<dbReference type="GO" id="GO:0005506">
    <property type="term" value="F:iron ion binding"/>
    <property type="evidence" value="ECO:0007669"/>
    <property type="project" value="InterPro"/>
</dbReference>
<evidence type="ECO:0000256" key="2">
    <source>
        <dbReference type="ARBA" id="ARBA00004167"/>
    </source>
</evidence>
<reference evidence="12" key="1">
    <citation type="submission" date="2020-05" db="EMBL/GenBank/DDBJ databases">
        <title>WGS assembly of Panicum virgatum.</title>
        <authorList>
            <person name="Lovell J.T."/>
            <person name="Jenkins J."/>
            <person name="Shu S."/>
            <person name="Juenger T.E."/>
            <person name="Schmutz J."/>
        </authorList>
    </citation>
    <scope>NUCLEOTIDE SEQUENCE</scope>
    <source>
        <strain evidence="12">AP13</strain>
    </source>
</reference>
<dbReference type="GO" id="GO:0016020">
    <property type="term" value="C:membrane"/>
    <property type="evidence" value="ECO:0007669"/>
    <property type="project" value="UniProtKB-SubCell"/>
</dbReference>
<keyword evidence="6" id="KW-0479">Metal-binding</keyword>
<dbReference type="PANTHER" id="PTHR47953">
    <property type="entry name" value="OS08G0105600 PROTEIN"/>
    <property type="match status" value="1"/>
</dbReference>
<dbReference type="Pfam" id="PF00067">
    <property type="entry name" value="p450"/>
    <property type="match status" value="1"/>
</dbReference>
<comment type="cofactor">
    <cofactor evidence="1">
        <name>heme</name>
        <dbReference type="ChEBI" id="CHEBI:30413"/>
    </cofactor>
</comment>
<dbReference type="SUPFAM" id="SSF48264">
    <property type="entry name" value="Cytochrome P450"/>
    <property type="match status" value="1"/>
</dbReference>
<keyword evidence="8" id="KW-0560">Oxidoreductase</keyword>
<dbReference type="PANTHER" id="PTHR47953:SF19">
    <property type="entry name" value="OS06G0641600 PROTEIN"/>
    <property type="match status" value="1"/>
</dbReference>
<dbReference type="GO" id="GO:0004497">
    <property type="term" value="F:monooxygenase activity"/>
    <property type="evidence" value="ECO:0007669"/>
    <property type="project" value="UniProtKB-KW"/>
</dbReference>
<comment type="caution">
    <text evidence="12">The sequence shown here is derived from an EMBL/GenBank/DDBJ whole genome shotgun (WGS) entry which is preliminary data.</text>
</comment>
<dbReference type="GO" id="GO:0020037">
    <property type="term" value="F:heme binding"/>
    <property type="evidence" value="ECO:0007669"/>
    <property type="project" value="InterPro"/>
</dbReference>
<keyword evidence="10" id="KW-0503">Monooxygenase</keyword>
<dbReference type="Proteomes" id="UP000823388">
    <property type="component" value="Chromosome 4K"/>
</dbReference>
<sequence length="303" mass="33747">MELLSAKHVRSFRPIREDEAARLVQSIASASAPLVNLSMMLAGYVADAALREIMGGRLRDRDAFVQQLAEGARLAAGFSLADLYPSSRLARLLSRSARQVEIHRAAMLELMDSVVGDHLQRRSDRDPQAAAEDMVDVLLRLQRDGGLQIPLTMDTVKAVIVDLFVGSNDTSATTLQWAMAELMRNPAVMSKLQDVRGAFAATTKVSEEGLQELSYLHMVIKETLRLHLPSPLLLPRESQEQCQILGYDVPKGTMVMVNAGALSSDPEYWDEPELFRPERFEDSQKDFKGNEFEFIPFGAGRRM</sequence>
<gene>
    <name evidence="12" type="ORF">PVAP13_4KG219900</name>
</gene>